<reference evidence="1 2" key="1">
    <citation type="submission" date="2024-07" db="EMBL/GenBank/DDBJ databases">
        <title>Section-level genome sequencing and comparative genomics of Aspergillus sections Usti and Cavernicolus.</title>
        <authorList>
            <consortium name="Lawrence Berkeley National Laboratory"/>
            <person name="Nybo J.L."/>
            <person name="Vesth T.C."/>
            <person name="Theobald S."/>
            <person name="Frisvad J.C."/>
            <person name="Larsen T.O."/>
            <person name="Kjaerboelling I."/>
            <person name="Rothschild-Mancinelli K."/>
            <person name="Lyhne E.K."/>
            <person name="Kogle M.E."/>
            <person name="Barry K."/>
            <person name="Clum A."/>
            <person name="Na H."/>
            <person name="Ledsgaard L."/>
            <person name="Lin J."/>
            <person name="Lipzen A."/>
            <person name="Kuo A."/>
            <person name="Riley R."/>
            <person name="Mondo S."/>
            <person name="Labutti K."/>
            <person name="Haridas S."/>
            <person name="Pangalinan J."/>
            <person name="Salamov A.A."/>
            <person name="Simmons B.A."/>
            <person name="Magnuson J.K."/>
            <person name="Chen J."/>
            <person name="Drula E."/>
            <person name="Henrissat B."/>
            <person name="Wiebenga A."/>
            <person name="Lubbers R.J."/>
            <person name="Gomes A.C."/>
            <person name="Macurrencykelacurrency M.R."/>
            <person name="Stajich J."/>
            <person name="Grigoriev I.V."/>
            <person name="Mortensen U.H."/>
            <person name="De Vries R.P."/>
            <person name="Baker S.E."/>
            <person name="Andersen M.R."/>
        </authorList>
    </citation>
    <scope>NUCLEOTIDE SEQUENCE [LARGE SCALE GENOMIC DNA]</scope>
    <source>
        <strain evidence="1 2">CBS 449.75</strain>
    </source>
</reference>
<organism evidence="1 2">
    <name type="scientific">Aspergillus lucknowensis</name>
    <dbReference type="NCBI Taxonomy" id="176173"/>
    <lineage>
        <taxon>Eukaryota</taxon>
        <taxon>Fungi</taxon>
        <taxon>Dikarya</taxon>
        <taxon>Ascomycota</taxon>
        <taxon>Pezizomycotina</taxon>
        <taxon>Eurotiomycetes</taxon>
        <taxon>Eurotiomycetidae</taxon>
        <taxon>Eurotiales</taxon>
        <taxon>Aspergillaceae</taxon>
        <taxon>Aspergillus</taxon>
        <taxon>Aspergillus subgen. Nidulantes</taxon>
    </lineage>
</organism>
<proteinExistence type="predicted"/>
<accession>A0ABR4LI92</accession>
<gene>
    <name evidence="1" type="ORF">BJX67DRAFT_383934</name>
</gene>
<evidence type="ECO:0000313" key="1">
    <source>
        <dbReference type="EMBL" id="KAL2864273.1"/>
    </source>
</evidence>
<dbReference type="GeneID" id="98148637"/>
<dbReference type="RefSeq" id="XP_070883252.1">
    <property type="nucleotide sequence ID" value="XM_071033565.1"/>
</dbReference>
<dbReference type="Proteomes" id="UP001610432">
    <property type="component" value="Unassembled WGS sequence"/>
</dbReference>
<comment type="caution">
    <text evidence="1">The sequence shown here is derived from an EMBL/GenBank/DDBJ whole genome shotgun (WGS) entry which is preliminary data.</text>
</comment>
<sequence length="611" mass="68237">MSTLEPILRVLGVVEIGTEGWYRHPSLALLHLTALALQSLTLIVQSNLRGLTAPCQFEFLTCSVSDFVLEGADHSATALKIYASSQKLSCLGDMLEKEVLVFGLKKPDPQQRMDIDATPAQLAELWGPAELVVGNRDPSNTESASILAIRMHQGYLIPVSDLESPLAIRKWHWLANNRKDVLRRLHFMMDVQVVRTGIDLHTQIRIGARDYPGLHPIGPARLNGQCPNHDFRNFIPEELLSRRLRPLGTRDPFMELQSLTAGIQGGQGAIVTAQGTVAKKPGITAKADLLNFAGPFKVRIAKLDKMWGLAVSLCTGVMTRVRLRDLVAFYCLSCSPDNIPDVHGQNNREDSLRGFAQAMYTHDSLCTWVKSLVPQSKNAWYQQGEIEQHLSKLFSEVLEMLKDTGVQDNGNLAIACIPQGHSLESLTVYTRTNPWVQVLKDSAFTATFACTLPRCFETDNCRCQKNEWQFPEEYQLSTKLDILMDDQSESEARHKLQVGKSYRINSADLNMTTKIHHRMESSHGNAVYYATIKRSVLNSAIFEYVPKRPRLRENDSTNAVEVIIGGGPQYLGCLEQLQQNSGSGKGRMSVRVFHPDTGIAKGLRFFDVRGR</sequence>
<name>A0ABR4LI92_9EURO</name>
<protein>
    <submittedName>
        <fullName evidence="1">Uncharacterized protein</fullName>
    </submittedName>
</protein>
<dbReference type="EMBL" id="JBFXLQ010000042">
    <property type="protein sequence ID" value="KAL2864273.1"/>
    <property type="molecule type" value="Genomic_DNA"/>
</dbReference>
<evidence type="ECO:0000313" key="2">
    <source>
        <dbReference type="Proteomes" id="UP001610432"/>
    </source>
</evidence>
<keyword evidence="2" id="KW-1185">Reference proteome</keyword>